<evidence type="ECO:0000313" key="1">
    <source>
        <dbReference type="EMBL" id="SFA99775.1"/>
    </source>
</evidence>
<keyword evidence="2" id="KW-1185">Reference proteome</keyword>
<dbReference type="EMBL" id="FOKK01000003">
    <property type="protein sequence ID" value="SFA99775.1"/>
    <property type="molecule type" value="Genomic_DNA"/>
</dbReference>
<dbReference type="STRING" id="237018.SAMN04489723_103157"/>
<sequence length="277" mass="32125">MQAKVSPVFQLFESQHQEAKALFLALGKQIKSKKAIELLGKMEFLELYADLMAKVHFEIEGLNFNIFSDFKEMKRSLRKIHHFKLAEKSLNDREEELGFKYGGYRIHLDKYKKKLYTDAFDLIVGSTLKSWDEFHQKAMTASRGIKPLAIHTAVNQIIQEELEFFNQDHKGAMDSKALKDTFEGLRTIIMLENTLIQMGFNSIFITGIHEEIGILKNNLKPWYSNHLSLQSLTHFLGTKQEVSKKYLDWVKELKAEKKILSSQAEKQAHQLFDKILG</sequence>
<dbReference type="RefSeq" id="WP_092895087.1">
    <property type="nucleotide sequence ID" value="NZ_FOKK01000003.1"/>
</dbReference>
<dbReference type="OrthoDB" id="835587at2"/>
<accession>A0A1I0XFG2</accession>
<gene>
    <name evidence="1" type="ORF">SAMN04489723_103157</name>
</gene>
<dbReference type="Proteomes" id="UP000198790">
    <property type="component" value="Unassembled WGS sequence"/>
</dbReference>
<reference evidence="1 2" key="1">
    <citation type="submission" date="2016-10" db="EMBL/GenBank/DDBJ databases">
        <authorList>
            <person name="de Groot N.N."/>
        </authorList>
    </citation>
    <scope>NUCLEOTIDE SEQUENCE [LARGE SCALE GENOMIC DNA]</scope>
    <source>
        <strain evidence="1 2">DSM 23399</strain>
    </source>
</reference>
<evidence type="ECO:0000313" key="2">
    <source>
        <dbReference type="Proteomes" id="UP000198790"/>
    </source>
</evidence>
<protein>
    <submittedName>
        <fullName evidence="1">Uncharacterized protein</fullName>
    </submittedName>
</protein>
<dbReference type="AlphaFoldDB" id="A0A1I0XFG2"/>
<organism evidence="1 2">
    <name type="scientific">Algoriphagus aquimarinus</name>
    <dbReference type="NCBI Taxonomy" id="237018"/>
    <lineage>
        <taxon>Bacteria</taxon>
        <taxon>Pseudomonadati</taxon>
        <taxon>Bacteroidota</taxon>
        <taxon>Cytophagia</taxon>
        <taxon>Cytophagales</taxon>
        <taxon>Cyclobacteriaceae</taxon>
        <taxon>Algoriphagus</taxon>
    </lineage>
</organism>
<name>A0A1I0XFG2_9BACT</name>
<proteinExistence type="predicted"/>